<feature type="compositionally biased region" description="Low complexity" evidence="1">
    <location>
        <begin position="57"/>
        <end position="71"/>
    </location>
</feature>
<protein>
    <submittedName>
        <fullName evidence="2">Uncharacterized protein</fullName>
    </submittedName>
</protein>
<evidence type="ECO:0000313" key="3">
    <source>
        <dbReference type="Proteomes" id="UP000441208"/>
    </source>
</evidence>
<feature type="region of interest" description="Disordered" evidence="1">
    <location>
        <begin position="54"/>
        <end position="103"/>
    </location>
</feature>
<evidence type="ECO:0000313" key="2">
    <source>
        <dbReference type="EMBL" id="KAE9092583.1"/>
    </source>
</evidence>
<feature type="compositionally biased region" description="Low complexity" evidence="1">
    <location>
        <begin position="79"/>
        <end position="103"/>
    </location>
</feature>
<accession>A0A6A3RA89</accession>
<reference evidence="2 3" key="1">
    <citation type="submission" date="2018-08" db="EMBL/GenBank/DDBJ databases">
        <title>Genomic investigation of the strawberry pathogen Phytophthora fragariae indicates pathogenicity is determined by transcriptional variation in three key races.</title>
        <authorList>
            <person name="Adams T.M."/>
            <person name="Armitage A.D."/>
            <person name="Sobczyk M.K."/>
            <person name="Bates H.J."/>
            <person name="Dunwell J.M."/>
            <person name="Nellist C.F."/>
            <person name="Harrison R.J."/>
        </authorList>
    </citation>
    <scope>NUCLEOTIDE SEQUENCE [LARGE SCALE GENOMIC DNA]</scope>
    <source>
        <strain evidence="2 3">NOV-71</strain>
    </source>
</reference>
<proteinExistence type="predicted"/>
<evidence type="ECO:0000256" key="1">
    <source>
        <dbReference type="SAM" id="MobiDB-lite"/>
    </source>
</evidence>
<feature type="region of interest" description="Disordered" evidence="1">
    <location>
        <begin position="1"/>
        <end position="20"/>
    </location>
</feature>
<dbReference type="EMBL" id="QXFZ01001320">
    <property type="protein sequence ID" value="KAE9092583.1"/>
    <property type="molecule type" value="Genomic_DNA"/>
</dbReference>
<name>A0A6A3RA89_9STRA</name>
<comment type="caution">
    <text evidence="2">The sequence shown here is derived from an EMBL/GenBank/DDBJ whole genome shotgun (WGS) entry which is preliminary data.</text>
</comment>
<dbReference type="Proteomes" id="UP000441208">
    <property type="component" value="Unassembled WGS sequence"/>
</dbReference>
<feature type="compositionally biased region" description="Basic residues" evidence="1">
    <location>
        <begin position="1"/>
        <end position="12"/>
    </location>
</feature>
<gene>
    <name evidence="2" type="ORF">PF007_g18431</name>
</gene>
<dbReference type="AlphaFoldDB" id="A0A6A3RA89"/>
<organism evidence="2 3">
    <name type="scientific">Phytophthora fragariae</name>
    <dbReference type="NCBI Taxonomy" id="53985"/>
    <lineage>
        <taxon>Eukaryota</taxon>
        <taxon>Sar</taxon>
        <taxon>Stramenopiles</taxon>
        <taxon>Oomycota</taxon>
        <taxon>Peronosporomycetes</taxon>
        <taxon>Peronosporales</taxon>
        <taxon>Peronosporaceae</taxon>
        <taxon>Phytophthora</taxon>
    </lineage>
</organism>
<sequence length="172" mass="17094">MRPRRGRNRNKKVGPDAWRTHLEGSTAGEVSHYGTCRSGSIGLILRFVPLGKSPANSSSSRAGSSRSSIAGVDANPATSSSSGAGSSSSIAGVEASPAASSSSIAGVDASRAGHCRTATMTGSSSSITGRGTARCSWCKPRLEGSRASYYRTATATATTTSSGGGSGSCIAG</sequence>